<sequence>MTSLNPSHLPSSSDNPRRGQAIYKRETPEDSNEQYDEAGYPKSIKKLDRDARKEARQRIKRVQPPIPDLRFEQSYLLSIRPFLHAKSDKGNAAKGQKSEASNVSGGPESMSLTTSADQDAVFSWGKELEVDYRNLLWVTFKDQLVSPLVQGFFWGVLTVTISTFSQVGRTALYPASHKSQGRISGGEGGELRKAGAGEAVGQTEEEGWWRKWVKSWAGGLESLPQSAFYLLSLRWTVGHQGPLTQNAQMPPLRTKTNLPNAKIDSTPSDGTLKQKHTKSGAKTSIANRADKYTSAATTRGKEDIGKVQARASRKEVQVGILVGTMDHEIDELLNDEIDELMEDEDELVLEYDDAKHIGERPDGASHLGGDKREPPKEDQDTLDSLLDSLLESQKGKGTTAAKHIIGKLLISCEEEEAAYGPNKGTSSIEALNKRGKNESTPIVGGGTTTVQQTFNDPTLATRPLDGFTSVNHLDLAHTVVIKVIEHALKKNIDWFNMAKELEQAGLTNDRNKKVAKTKGKAKGKKGQDEKPEDNDVTVKAAKLPKFDGNYLCK</sequence>
<comment type="caution">
    <text evidence="1">The sequence shown here is derived from an EMBL/GenBank/DDBJ whole genome shotgun (WGS) entry which is preliminary data.</text>
</comment>
<dbReference type="Proteomes" id="UP001241377">
    <property type="component" value="Unassembled WGS sequence"/>
</dbReference>
<name>A0ACC2WAP3_9TREE</name>
<gene>
    <name evidence="1" type="ORF">QFC19_002599</name>
</gene>
<keyword evidence="2" id="KW-1185">Reference proteome</keyword>
<dbReference type="EMBL" id="JASBWR010000022">
    <property type="protein sequence ID" value="KAJ9108132.1"/>
    <property type="molecule type" value="Genomic_DNA"/>
</dbReference>
<accession>A0ACC2WAP3</accession>
<protein>
    <submittedName>
        <fullName evidence="1">Uncharacterized protein</fullName>
    </submittedName>
</protein>
<organism evidence="1 2">
    <name type="scientific">Naganishia cerealis</name>
    <dbReference type="NCBI Taxonomy" id="610337"/>
    <lineage>
        <taxon>Eukaryota</taxon>
        <taxon>Fungi</taxon>
        <taxon>Dikarya</taxon>
        <taxon>Basidiomycota</taxon>
        <taxon>Agaricomycotina</taxon>
        <taxon>Tremellomycetes</taxon>
        <taxon>Filobasidiales</taxon>
        <taxon>Filobasidiaceae</taxon>
        <taxon>Naganishia</taxon>
    </lineage>
</organism>
<evidence type="ECO:0000313" key="2">
    <source>
        <dbReference type="Proteomes" id="UP001241377"/>
    </source>
</evidence>
<reference evidence="1" key="1">
    <citation type="submission" date="2023-04" db="EMBL/GenBank/DDBJ databases">
        <title>Draft Genome sequencing of Naganishia species isolated from polar environments using Oxford Nanopore Technology.</title>
        <authorList>
            <person name="Leo P."/>
            <person name="Venkateswaran K."/>
        </authorList>
    </citation>
    <scope>NUCLEOTIDE SEQUENCE</scope>
    <source>
        <strain evidence="1">MNA-CCFEE 5261</strain>
    </source>
</reference>
<proteinExistence type="predicted"/>
<evidence type="ECO:0000313" key="1">
    <source>
        <dbReference type="EMBL" id="KAJ9108132.1"/>
    </source>
</evidence>